<dbReference type="AlphaFoldDB" id="A0A0W4ZMM5"/>
<name>A0A0W4ZMM5_PNEJ7</name>
<evidence type="ECO:0000313" key="10">
    <source>
        <dbReference type="EMBL" id="KTW29633.1"/>
    </source>
</evidence>
<keyword evidence="5" id="KW-0256">Endoplasmic reticulum</keyword>
<proteinExistence type="inferred from homology"/>
<dbReference type="Proteomes" id="UP000053447">
    <property type="component" value="Unassembled WGS sequence"/>
</dbReference>
<dbReference type="GO" id="GO:0005789">
    <property type="term" value="C:endoplasmic reticulum membrane"/>
    <property type="evidence" value="ECO:0007669"/>
    <property type="project" value="UniProtKB-SubCell"/>
</dbReference>
<evidence type="ECO:0000256" key="9">
    <source>
        <dbReference type="SAM" id="Phobius"/>
    </source>
</evidence>
<dbReference type="OrthoDB" id="369569at2759"/>
<keyword evidence="7 8" id="KW-0472">Membrane</keyword>
<comment type="similarity">
    <text evidence="2 8">Belongs to the EMC4 family.</text>
</comment>
<evidence type="ECO:0000256" key="6">
    <source>
        <dbReference type="ARBA" id="ARBA00022989"/>
    </source>
</evidence>
<evidence type="ECO:0000256" key="3">
    <source>
        <dbReference type="ARBA" id="ARBA00020820"/>
    </source>
</evidence>
<keyword evidence="6 9" id="KW-1133">Transmembrane helix</keyword>
<evidence type="ECO:0000256" key="7">
    <source>
        <dbReference type="ARBA" id="ARBA00023136"/>
    </source>
</evidence>
<dbReference type="EMBL" id="LFWA01000009">
    <property type="protein sequence ID" value="KTW29633.1"/>
    <property type="molecule type" value="Genomic_DNA"/>
</dbReference>
<keyword evidence="11" id="KW-1185">Reference proteome</keyword>
<accession>A0A0W4ZMM5</accession>
<gene>
    <name evidence="10" type="ORF">T551_02249</name>
</gene>
<sequence>MYTDMANIAWVEEMMHAEQRGMLTSERKLADPPGYISDEESIQMKPVQSSASTLSAEETERLKIKKAWEVALGPAKMLPMSAIVAYMSGNSVQIFSLIMTFMLFWNPIKSISNVNAIFVHLESPTTHSKLFLPKLSFILIQLITISLGLIKMQWMGLLPITKSDWLAWERERNVLSIIFVIISNFI</sequence>
<dbReference type="VEuPathDB" id="FungiDB:T551_02249"/>
<dbReference type="RefSeq" id="XP_018229464.1">
    <property type="nucleotide sequence ID" value="XM_018374512.1"/>
</dbReference>
<evidence type="ECO:0000313" key="11">
    <source>
        <dbReference type="Proteomes" id="UP000053447"/>
    </source>
</evidence>
<dbReference type="Pfam" id="PF06417">
    <property type="entry name" value="EMC4"/>
    <property type="match status" value="1"/>
</dbReference>
<dbReference type="GeneID" id="28940767"/>
<dbReference type="STRING" id="1408657.A0A0W4ZMM5"/>
<dbReference type="PIRSF" id="PIRSF017207">
    <property type="entry name" value="UCP017207_TM-p85"/>
    <property type="match status" value="1"/>
</dbReference>
<feature type="transmembrane region" description="Helical" evidence="9">
    <location>
        <begin position="83"/>
        <end position="105"/>
    </location>
</feature>
<dbReference type="PANTHER" id="PTHR19315">
    <property type="entry name" value="ER MEMBRANE PROTEIN COMPLEX SUBUNIT 4"/>
    <property type="match status" value="1"/>
</dbReference>
<comment type="caution">
    <text evidence="10">The sequence shown here is derived from an EMBL/GenBank/DDBJ whole genome shotgun (WGS) entry which is preliminary data.</text>
</comment>
<evidence type="ECO:0000256" key="8">
    <source>
        <dbReference type="PIRNR" id="PIRNR017207"/>
    </source>
</evidence>
<organism evidence="10 11">
    <name type="scientific">Pneumocystis jirovecii (strain RU7)</name>
    <name type="common">Human pneumocystis pneumonia agent</name>
    <dbReference type="NCBI Taxonomy" id="1408657"/>
    <lineage>
        <taxon>Eukaryota</taxon>
        <taxon>Fungi</taxon>
        <taxon>Dikarya</taxon>
        <taxon>Ascomycota</taxon>
        <taxon>Taphrinomycotina</taxon>
        <taxon>Pneumocystomycetes</taxon>
        <taxon>Pneumocystaceae</taxon>
        <taxon>Pneumocystis</taxon>
    </lineage>
</organism>
<evidence type="ECO:0000256" key="2">
    <source>
        <dbReference type="ARBA" id="ARBA00007715"/>
    </source>
</evidence>
<evidence type="ECO:0000256" key="5">
    <source>
        <dbReference type="ARBA" id="ARBA00022824"/>
    </source>
</evidence>
<dbReference type="eggNOG" id="KOG3318">
    <property type="taxonomic scope" value="Eukaryota"/>
</dbReference>
<comment type="subcellular location">
    <subcellularLocation>
        <location evidence="1">Endoplasmic reticulum membrane</location>
        <topology evidence="1">Multi-pass membrane protein</topology>
    </subcellularLocation>
</comment>
<reference evidence="11" key="1">
    <citation type="journal article" date="2016" name="Nat. Commun.">
        <title>Genome analysis of three Pneumocystis species reveals adaptation mechanisms to life exclusively in mammalian hosts.</title>
        <authorList>
            <person name="Ma L."/>
            <person name="Chen Z."/>
            <person name="Huang D.W."/>
            <person name="Kutty G."/>
            <person name="Ishihara M."/>
            <person name="Wang H."/>
            <person name="Abouelleil A."/>
            <person name="Bishop L."/>
            <person name="Davey E."/>
            <person name="Deng R."/>
            <person name="Deng X."/>
            <person name="Fan L."/>
            <person name="Fantoni G."/>
            <person name="Fitzgerald M."/>
            <person name="Gogineni E."/>
            <person name="Goldberg J.M."/>
            <person name="Handley G."/>
            <person name="Hu X."/>
            <person name="Huber C."/>
            <person name="Jiao X."/>
            <person name="Jones K."/>
            <person name="Levin J.Z."/>
            <person name="Liu Y."/>
            <person name="Macdonald P."/>
            <person name="Melnikov A."/>
            <person name="Raley C."/>
            <person name="Sassi M."/>
            <person name="Sherman B.T."/>
            <person name="Song X."/>
            <person name="Sykes S."/>
            <person name="Tran B."/>
            <person name="Walsh L."/>
            <person name="Xia Y."/>
            <person name="Yang J."/>
            <person name="Young S."/>
            <person name="Zeng Q."/>
            <person name="Zheng X."/>
            <person name="Stephens R."/>
            <person name="Nusbaum C."/>
            <person name="Birren B.W."/>
            <person name="Azadi P."/>
            <person name="Lempicki R.A."/>
            <person name="Cuomo C.A."/>
            <person name="Kovacs J.A."/>
        </authorList>
    </citation>
    <scope>NUCLEOTIDE SEQUENCE [LARGE SCALE GENOMIC DNA]</scope>
    <source>
        <strain evidence="11">RU7</strain>
    </source>
</reference>
<evidence type="ECO:0000256" key="4">
    <source>
        <dbReference type="ARBA" id="ARBA00022692"/>
    </source>
</evidence>
<feature type="transmembrane region" description="Helical" evidence="9">
    <location>
        <begin position="131"/>
        <end position="150"/>
    </location>
</feature>
<dbReference type="InterPro" id="IPR009445">
    <property type="entry name" value="TMEM85/Emc4"/>
</dbReference>
<keyword evidence="4 9" id="KW-0812">Transmembrane</keyword>
<evidence type="ECO:0000256" key="1">
    <source>
        <dbReference type="ARBA" id="ARBA00004477"/>
    </source>
</evidence>
<protein>
    <recommendedName>
        <fullName evidence="3 8">ER membrane protein complex subunit 4</fullName>
    </recommendedName>
</protein>